<organism evidence="2 3">
    <name type="scientific">Pseudidiomarina aquimaris</name>
    <dbReference type="NCBI Taxonomy" id="641841"/>
    <lineage>
        <taxon>Bacteria</taxon>
        <taxon>Pseudomonadati</taxon>
        <taxon>Pseudomonadota</taxon>
        <taxon>Gammaproteobacteria</taxon>
        <taxon>Alteromonadales</taxon>
        <taxon>Idiomarinaceae</taxon>
        <taxon>Pseudidiomarina</taxon>
    </lineage>
</organism>
<feature type="domain" description="NAD(P)-binding" evidence="1">
    <location>
        <begin position="15"/>
        <end position="204"/>
    </location>
</feature>
<accession>A0A432XG12</accession>
<evidence type="ECO:0000313" key="3">
    <source>
        <dbReference type="Proteomes" id="UP000286678"/>
    </source>
</evidence>
<protein>
    <submittedName>
        <fullName evidence="2">NAD(P)-dependent oxidoreductase</fullName>
    </submittedName>
</protein>
<dbReference type="Gene3D" id="3.40.50.720">
    <property type="entry name" value="NAD(P)-binding Rossmann-like Domain"/>
    <property type="match status" value="1"/>
</dbReference>
<evidence type="ECO:0000313" key="2">
    <source>
        <dbReference type="EMBL" id="RUO47655.1"/>
    </source>
</evidence>
<dbReference type="OrthoDB" id="9808276at2"/>
<dbReference type="GO" id="GO:0005737">
    <property type="term" value="C:cytoplasm"/>
    <property type="evidence" value="ECO:0007669"/>
    <property type="project" value="TreeGrafter"/>
</dbReference>
<dbReference type="InterPro" id="IPR036291">
    <property type="entry name" value="NAD(P)-bd_dom_sf"/>
</dbReference>
<dbReference type="EMBL" id="PIPT01000005">
    <property type="protein sequence ID" value="RUO47655.1"/>
    <property type="molecule type" value="Genomic_DNA"/>
</dbReference>
<reference evidence="3" key="1">
    <citation type="journal article" date="2018" name="Front. Microbiol.">
        <title>Genome-Based Analysis Reveals the Taxonomy and Diversity of the Family Idiomarinaceae.</title>
        <authorList>
            <person name="Liu Y."/>
            <person name="Lai Q."/>
            <person name="Shao Z."/>
        </authorList>
    </citation>
    <scope>NUCLEOTIDE SEQUENCE [LARGE SCALE GENOMIC DNA]</scope>
    <source>
        <strain evidence="3">SW15</strain>
    </source>
</reference>
<sequence>MTTVAFLGYGDIAERTSVLLQFAGVTQMRGMCRTPENKSNPAHIELIAGDAGNAPDLERLIDADVDVVVITLTPNRSKEDSYFSGYVLPCRLLQHQLQSQGLNPRIIYVSSTGVYDQREGEWVDETSPAEPSDHYGKMLLQAEQVITSAADRVSVLRCSGIYGPNRTRLAEMLISGEATITPAWTNRIHADDVAGFISYLIQHPEQQKPLFLVSDDEPLRQEDAYGRLAERLGVDLATYPRSDEIGRRGSKRISNRLLRASGYQLQHPTYTPR</sequence>
<dbReference type="InterPro" id="IPR051783">
    <property type="entry name" value="NAD(P)-dependent_oxidoreduct"/>
</dbReference>
<evidence type="ECO:0000259" key="1">
    <source>
        <dbReference type="Pfam" id="PF13460"/>
    </source>
</evidence>
<dbReference type="PANTHER" id="PTHR48079">
    <property type="entry name" value="PROTEIN YEEZ"/>
    <property type="match status" value="1"/>
</dbReference>
<dbReference type="InterPro" id="IPR016040">
    <property type="entry name" value="NAD(P)-bd_dom"/>
</dbReference>
<gene>
    <name evidence="2" type="ORF">CWE21_07350</name>
</gene>
<dbReference type="Pfam" id="PF13460">
    <property type="entry name" value="NAD_binding_10"/>
    <property type="match status" value="1"/>
</dbReference>
<dbReference type="RefSeq" id="WP_126833805.1">
    <property type="nucleotide sequence ID" value="NZ_PIPT01000005.1"/>
</dbReference>
<dbReference type="GO" id="GO:0004029">
    <property type="term" value="F:aldehyde dehydrogenase (NAD+) activity"/>
    <property type="evidence" value="ECO:0007669"/>
    <property type="project" value="TreeGrafter"/>
</dbReference>
<dbReference type="AlphaFoldDB" id="A0A432XG12"/>
<dbReference type="Proteomes" id="UP000286678">
    <property type="component" value="Unassembled WGS sequence"/>
</dbReference>
<dbReference type="SUPFAM" id="SSF51735">
    <property type="entry name" value="NAD(P)-binding Rossmann-fold domains"/>
    <property type="match status" value="1"/>
</dbReference>
<name>A0A432XG12_9GAMM</name>
<dbReference type="PANTHER" id="PTHR48079:SF6">
    <property type="entry name" value="NAD(P)-BINDING DOMAIN-CONTAINING PROTEIN-RELATED"/>
    <property type="match status" value="1"/>
</dbReference>
<proteinExistence type="predicted"/>
<comment type="caution">
    <text evidence="2">The sequence shown here is derived from an EMBL/GenBank/DDBJ whole genome shotgun (WGS) entry which is preliminary data.</text>
</comment>
<keyword evidence="3" id="KW-1185">Reference proteome</keyword>